<evidence type="ECO:0000313" key="4">
    <source>
        <dbReference type="Proteomes" id="UP000653305"/>
    </source>
</evidence>
<name>A0A830C328_9LAMI</name>
<evidence type="ECO:0000313" key="3">
    <source>
        <dbReference type="EMBL" id="GFP90573.1"/>
    </source>
</evidence>
<dbReference type="PRINTS" id="PR00368">
    <property type="entry name" value="FADPNR"/>
</dbReference>
<feature type="domain" description="FAD/NAD(P)-binding" evidence="2">
    <location>
        <begin position="14"/>
        <end position="289"/>
    </location>
</feature>
<accession>A0A830C328</accession>
<dbReference type="Proteomes" id="UP000653305">
    <property type="component" value="Unassembled WGS sequence"/>
</dbReference>
<proteinExistence type="predicted"/>
<dbReference type="AlphaFoldDB" id="A0A830C328"/>
<protein>
    <submittedName>
        <fullName evidence="3">Apoptosis-inducing factor homolog a</fullName>
    </submittedName>
</protein>
<dbReference type="PANTHER" id="PTHR43735">
    <property type="entry name" value="APOPTOSIS-INDUCING FACTOR 1"/>
    <property type="match status" value="1"/>
</dbReference>
<gene>
    <name evidence="3" type="ORF">PHJA_001201400</name>
</gene>
<comment type="function">
    <text evidence="1">Putative FAD-dependent oxidoreductase.</text>
</comment>
<dbReference type="GO" id="GO:0005737">
    <property type="term" value="C:cytoplasm"/>
    <property type="evidence" value="ECO:0007669"/>
    <property type="project" value="TreeGrafter"/>
</dbReference>
<dbReference type="Gene3D" id="3.50.50.100">
    <property type="match status" value="1"/>
</dbReference>
<evidence type="ECO:0000259" key="2">
    <source>
        <dbReference type="Pfam" id="PF07992"/>
    </source>
</evidence>
<dbReference type="InterPro" id="IPR036188">
    <property type="entry name" value="FAD/NAD-bd_sf"/>
</dbReference>
<dbReference type="GO" id="GO:0004174">
    <property type="term" value="F:electron-transferring-flavoprotein dehydrogenase activity"/>
    <property type="evidence" value="ECO:0007669"/>
    <property type="project" value="TreeGrafter"/>
</dbReference>
<sequence>MEDKPPELAGVWKRLVVVGGGVAGSLIAKALQFHADVTLIDPKEYFEIPWASLRSMVDPSFAERSIIYHKDYLTNGRLVVSKAINISNSQVLTAEGHQIVYDYLVIATGHNDSFPKTRSERIKEYRAEHEEIKSANSVLIVGGGPTGVELAAEIAFDFRNKKVTLVHEGSRLLEFIGPKAADKTLEWLKSKKVEVKLRQSVDLNNCSEGTESYVTSSGETIKADCLFVCTGKPIGSAWLKDTVLKDNIDKFGRLKVDENMRVKGHKNVFAIGDITDVKEIKQGYLAQKHALIAAKNLKLLMNGGNENKMASYKPHSPKVIVSLGRQDAVAQFPLTTLIGLVPGLIKSKDLFVGKTRKQLGLDPRVVDY</sequence>
<dbReference type="Pfam" id="PF07992">
    <property type="entry name" value="Pyr_redox_2"/>
    <property type="match status" value="1"/>
</dbReference>
<dbReference type="OrthoDB" id="202203at2759"/>
<keyword evidence="4" id="KW-1185">Reference proteome</keyword>
<evidence type="ECO:0000256" key="1">
    <source>
        <dbReference type="ARBA" id="ARBA00057036"/>
    </source>
</evidence>
<comment type="caution">
    <text evidence="3">The sequence shown here is derived from an EMBL/GenBank/DDBJ whole genome shotgun (WGS) entry which is preliminary data.</text>
</comment>
<reference evidence="3" key="1">
    <citation type="submission" date="2020-07" db="EMBL/GenBank/DDBJ databases">
        <title>Ethylene signaling mediates host invasion by parasitic plants.</title>
        <authorList>
            <person name="Yoshida S."/>
        </authorList>
    </citation>
    <scope>NUCLEOTIDE SEQUENCE</scope>
    <source>
        <strain evidence="3">Okayama</strain>
    </source>
</reference>
<dbReference type="FunFam" id="3.50.50.100:FF:000006">
    <property type="entry name" value="apoptosis-inducing factor 2"/>
    <property type="match status" value="1"/>
</dbReference>
<dbReference type="EMBL" id="BMAC01000221">
    <property type="protein sequence ID" value="GFP90573.1"/>
    <property type="molecule type" value="Genomic_DNA"/>
</dbReference>
<dbReference type="PANTHER" id="PTHR43735:SF26">
    <property type="entry name" value="APOPTOSIS-INDUCING FACTOR HOMOLOG B-LIKE"/>
    <property type="match status" value="1"/>
</dbReference>
<organism evidence="3 4">
    <name type="scientific">Phtheirospermum japonicum</name>
    <dbReference type="NCBI Taxonomy" id="374723"/>
    <lineage>
        <taxon>Eukaryota</taxon>
        <taxon>Viridiplantae</taxon>
        <taxon>Streptophyta</taxon>
        <taxon>Embryophyta</taxon>
        <taxon>Tracheophyta</taxon>
        <taxon>Spermatophyta</taxon>
        <taxon>Magnoliopsida</taxon>
        <taxon>eudicotyledons</taxon>
        <taxon>Gunneridae</taxon>
        <taxon>Pentapetalae</taxon>
        <taxon>asterids</taxon>
        <taxon>lamiids</taxon>
        <taxon>Lamiales</taxon>
        <taxon>Orobanchaceae</taxon>
        <taxon>Orobanchaceae incertae sedis</taxon>
        <taxon>Phtheirospermum</taxon>
    </lineage>
</organism>
<dbReference type="GO" id="GO:0050660">
    <property type="term" value="F:flavin adenine dinucleotide binding"/>
    <property type="evidence" value="ECO:0007669"/>
    <property type="project" value="TreeGrafter"/>
</dbReference>
<dbReference type="InterPro" id="IPR023753">
    <property type="entry name" value="FAD/NAD-binding_dom"/>
</dbReference>
<dbReference type="SUPFAM" id="SSF51905">
    <property type="entry name" value="FAD/NAD(P)-binding domain"/>
    <property type="match status" value="1"/>
</dbReference>